<comment type="caution">
    <text evidence="1">The sequence shown here is derived from an EMBL/GenBank/DDBJ whole genome shotgun (WGS) entry which is preliminary data.</text>
</comment>
<name>A0A645J304_9ZZZZ</name>
<reference evidence="1" key="1">
    <citation type="submission" date="2019-08" db="EMBL/GenBank/DDBJ databases">
        <authorList>
            <person name="Kucharzyk K."/>
            <person name="Murdoch R.W."/>
            <person name="Higgins S."/>
            <person name="Loffler F."/>
        </authorList>
    </citation>
    <scope>NUCLEOTIDE SEQUENCE</scope>
</reference>
<dbReference type="EMBL" id="VSSQ01130428">
    <property type="protein sequence ID" value="MPN58095.1"/>
    <property type="molecule type" value="Genomic_DNA"/>
</dbReference>
<sequence length="133" mass="14536">MHGKTKRVPGAEFARQVDGARVGCPHGKVPVILTILRDRMRAQQFIGLPADPLMEGTALYIVWGLVLHGNSSHVAVYPSASKHNPNAITCIQYSISIYCSQDANDQGQRVMACPKRRKIKRDAASRLLIGSVS</sequence>
<dbReference type="AlphaFoldDB" id="A0A645J304"/>
<proteinExistence type="predicted"/>
<protein>
    <submittedName>
        <fullName evidence="1">Uncharacterized protein</fullName>
    </submittedName>
</protein>
<organism evidence="1">
    <name type="scientific">bioreactor metagenome</name>
    <dbReference type="NCBI Taxonomy" id="1076179"/>
    <lineage>
        <taxon>unclassified sequences</taxon>
        <taxon>metagenomes</taxon>
        <taxon>ecological metagenomes</taxon>
    </lineage>
</organism>
<gene>
    <name evidence="1" type="ORF">SDC9_205796</name>
</gene>
<accession>A0A645J304</accession>
<evidence type="ECO:0000313" key="1">
    <source>
        <dbReference type="EMBL" id="MPN58095.1"/>
    </source>
</evidence>